<dbReference type="SUPFAM" id="SSF51679">
    <property type="entry name" value="Bacterial luciferase-like"/>
    <property type="match status" value="1"/>
</dbReference>
<dbReference type="InterPro" id="IPR050564">
    <property type="entry name" value="F420-G6PD/mer"/>
</dbReference>
<dbReference type="PANTHER" id="PTHR43244:SF1">
    <property type="entry name" value="5,10-METHYLENETETRAHYDROMETHANOPTERIN REDUCTASE"/>
    <property type="match status" value="1"/>
</dbReference>
<dbReference type="Gene3D" id="3.20.20.30">
    <property type="entry name" value="Luciferase-like domain"/>
    <property type="match status" value="1"/>
</dbReference>
<gene>
    <name evidence="3" type="ORF">METZ01_LOCUS28167</name>
</gene>
<dbReference type="Pfam" id="PF00296">
    <property type="entry name" value="Bac_luciferase"/>
    <property type="match status" value="1"/>
</dbReference>
<accession>A0A381QCD2</accession>
<sequence length="338" mass="36622">MNEIGLSINTRRDSSDEELISIAKHADQVGYHSFWAAESWGRDAFTVLTVVACNTQNIRLATGIVNVFSRTPALIAQTIASLDILSNGRAILGLGSSGQAVVEGWHGVPFDSPLGRTREYIEIIRKALSGASVNHDGKFYQMERFRMTAPPVQERLPIYIASLGPKNLALTGEVADGWLPVWLNRERVADLKDQLAVGAAKSGRNISDVTVAPYLMCYTSNSAEDLAHGVGLLRAHMAYYIGGMGTFYFESFSRAGFATEAQAARDAWSAGNRERAAAAVSDRMLESVTVSGDAQQCRDQMSKFRQAGIDMPVVTFPHGTELDAIHRTIEALAPEAGA</sequence>
<evidence type="ECO:0000259" key="2">
    <source>
        <dbReference type="Pfam" id="PF00296"/>
    </source>
</evidence>
<evidence type="ECO:0000313" key="3">
    <source>
        <dbReference type="EMBL" id="SUZ75313.1"/>
    </source>
</evidence>
<name>A0A381QCD2_9ZZZZ</name>
<evidence type="ECO:0000256" key="1">
    <source>
        <dbReference type="ARBA" id="ARBA00023002"/>
    </source>
</evidence>
<dbReference type="InterPro" id="IPR036661">
    <property type="entry name" value="Luciferase-like_sf"/>
</dbReference>
<dbReference type="InterPro" id="IPR011251">
    <property type="entry name" value="Luciferase-like_dom"/>
</dbReference>
<proteinExistence type="predicted"/>
<organism evidence="3">
    <name type="scientific">marine metagenome</name>
    <dbReference type="NCBI Taxonomy" id="408172"/>
    <lineage>
        <taxon>unclassified sequences</taxon>
        <taxon>metagenomes</taxon>
        <taxon>ecological metagenomes</taxon>
    </lineage>
</organism>
<feature type="domain" description="Luciferase-like" evidence="2">
    <location>
        <begin position="17"/>
        <end position="310"/>
    </location>
</feature>
<keyword evidence="1" id="KW-0560">Oxidoreductase</keyword>
<dbReference type="EMBL" id="UINC01001240">
    <property type="protein sequence ID" value="SUZ75313.1"/>
    <property type="molecule type" value="Genomic_DNA"/>
</dbReference>
<protein>
    <recommendedName>
        <fullName evidence="2">Luciferase-like domain-containing protein</fullName>
    </recommendedName>
</protein>
<dbReference type="AlphaFoldDB" id="A0A381QCD2"/>
<dbReference type="CDD" id="cd01097">
    <property type="entry name" value="Tetrahydromethanopterin_reductase"/>
    <property type="match status" value="1"/>
</dbReference>
<dbReference type="PANTHER" id="PTHR43244">
    <property type="match status" value="1"/>
</dbReference>
<dbReference type="GO" id="GO:0016705">
    <property type="term" value="F:oxidoreductase activity, acting on paired donors, with incorporation or reduction of molecular oxygen"/>
    <property type="evidence" value="ECO:0007669"/>
    <property type="project" value="InterPro"/>
</dbReference>
<reference evidence="3" key="1">
    <citation type="submission" date="2018-05" db="EMBL/GenBank/DDBJ databases">
        <authorList>
            <person name="Lanie J.A."/>
            <person name="Ng W.-L."/>
            <person name="Kazmierczak K.M."/>
            <person name="Andrzejewski T.M."/>
            <person name="Davidsen T.M."/>
            <person name="Wayne K.J."/>
            <person name="Tettelin H."/>
            <person name="Glass J.I."/>
            <person name="Rusch D."/>
            <person name="Podicherti R."/>
            <person name="Tsui H.-C.T."/>
            <person name="Winkler M.E."/>
        </authorList>
    </citation>
    <scope>NUCLEOTIDE SEQUENCE</scope>
</reference>